<dbReference type="OrthoDB" id="1417969at2"/>
<sequence length="326" mass="35323">MKKYASLLFFALLLNGCDDGDLVVDTIDFSDPSITAATCNTTTNSLIYKLKKQESLLIQLPPNTLTNDATVPGKPLTYDINNTTTRVVYRAYNGQVAIDNICGAIPPTTPAVTEEWQATAGKIVDISTAAITDNPDGSSTITGYNHNLVFQNITFLKPAGPQVEAEYPFGTFKTTYNSPNATFLGVVRQCSTSKQLYNFSASTAITIDSIDPKLLENVVTPSNQPKTGLIGTTLNKVLLRTYNDGSLTQDYFCASPLPTKPTVNEIWIADNGAQNVSGIIEVTTSLVGSTYFHKIVLKGVRFTRANSSFKLPTIYNYGILEVSTTP</sequence>
<evidence type="ECO:0008006" key="5">
    <source>
        <dbReference type="Google" id="ProtNLM"/>
    </source>
</evidence>
<keyword evidence="4" id="KW-1185">Reference proteome</keyword>
<gene>
    <name evidence="2" type="ORF">B0A71_14375</name>
    <name evidence="1" type="ORF">BHE19_06365</name>
</gene>
<protein>
    <recommendedName>
        <fullName evidence="5">Lipoprotein</fullName>
    </recommendedName>
</protein>
<dbReference type="Proteomes" id="UP000198319">
    <property type="component" value="Unassembled WGS sequence"/>
</dbReference>
<accession>A0A1S1J6P5</accession>
<evidence type="ECO:0000313" key="4">
    <source>
        <dbReference type="Proteomes" id="UP000198319"/>
    </source>
</evidence>
<reference evidence="3" key="1">
    <citation type="submission" date="2016-09" db="EMBL/GenBank/DDBJ databases">
        <authorList>
            <person name="Chen S."/>
            <person name="Walker E."/>
        </authorList>
    </citation>
    <scope>NUCLEOTIDE SEQUENCE [LARGE SCALE GENOMIC DNA]</scope>
    <source>
        <strain evidence="3">MSU</strain>
    </source>
</reference>
<evidence type="ECO:0000313" key="2">
    <source>
        <dbReference type="EMBL" id="OXB18118.1"/>
    </source>
</evidence>
<name>A0A1S1J6P5_9FLAO</name>
<evidence type="ECO:0000313" key="3">
    <source>
        <dbReference type="Proteomes" id="UP000180252"/>
    </source>
</evidence>
<comment type="caution">
    <text evidence="1">The sequence shown here is derived from an EMBL/GenBank/DDBJ whole genome shotgun (WGS) entry which is preliminary data.</text>
</comment>
<dbReference type="Proteomes" id="UP000180252">
    <property type="component" value="Unassembled WGS sequence"/>
</dbReference>
<evidence type="ECO:0000313" key="1">
    <source>
        <dbReference type="EMBL" id="OHT45460.1"/>
    </source>
</evidence>
<dbReference type="EMBL" id="MUHG01000023">
    <property type="protein sequence ID" value="OXB18118.1"/>
    <property type="molecule type" value="Genomic_DNA"/>
</dbReference>
<dbReference type="RefSeq" id="WP_070906733.1">
    <property type="nucleotide sequence ID" value="NZ_MIKE01000022.1"/>
</dbReference>
<dbReference type="AlphaFoldDB" id="A0A1S1J6P5"/>
<reference evidence="2 4" key="3">
    <citation type="submission" date="2016-11" db="EMBL/GenBank/DDBJ databases">
        <title>Whole genomes of Flavobacteriaceae.</title>
        <authorList>
            <person name="Stine C."/>
            <person name="Li C."/>
            <person name="Tadesse D."/>
        </authorList>
    </citation>
    <scope>NUCLEOTIDE SEQUENCE [LARGE SCALE GENOMIC DNA]</scope>
    <source>
        <strain evidence="2 4">ATCC BAA-2541</strain>
    </source>
</reference>
<organism evidence="1 3">
    <name type="scientific">Flavobacterium tructae</name>
    <dbReference type="NCBI Taxonomy" id="1114873"/>
    <lineage>
        <taxon>Bacteria</taxon>
        <taxon>Pseudomonadati</taxon>
        <taxon>Bacteroidota</taxon>
        <taxon>Flavobacteriia</taxon>
        <taxon>Flavobacteriales</taxon>
        <taxon>Flavobacteriaceae</taxon>
        <taxon>Flavobacterium</taxon>
    </lineage>
</organism>
<dbReference type="EMBL" id="MIKE01000022">
    <property type="protein sequence ID" value="OHT45460.1"/>
    <property type="molecule type" value="Genomic_DNA"/>
</dbReference>
<reference evidence="1" key="2">
    <citation type="submission" date="2016-09" db="EMBL/GenBank/DDBJ databases">
        <authorList>
            <person name="Capua I."/>
            <person name="De Benedictis P."/>
            <person name="Joannis T."/>
            <person name="Lombin L.H."/>
            <person name="Cattoli G."/>
        </authorList>
    </citation>
    <scope>NUCLEOTIDE SEQUENCE [LARGE SCALE GENOMIC DNA]</scope>
    <source>
        <strain evidence="1">MSU</strain>
    </source>
</reference>
<proteinExistence type="predicted"/>
<dbReference type="STRING" id="1278819.BHE19_06365"/>